<keyword evidence="12" id="KW-0963">Cytoplasm</keyword>
<evidence type="ECO:0000256" key="2">
    <source>
        <dbReference type="ARBA" id="ARBA00012035"/>
    </source>
</evidence>
<dbReference type="CDD" id="cd01174">
    <property type="entry name" value="ribokinase"/>
    <property type="match status" value="1"/>
</dbReference>
<dbReference type="GO" id="GO:0019303">
    <property type="term" value="P:D-ribose catabolic process"/>
    <property type="evidence" value="ECO:0007669"/>
    <property type="project" value="UniProtKB-UniRule"/>
</dbReference>
<evidence type="ECO:0000256" key="1">
    <source>
        <dbReference type="ARBA" id="ARBA00005380"/>
    </source>
</evidence>
<evidence type="ECO:0000256" key="10">
    <source>
        <dbReference type="ARBA" id="ARBA00022958"/>
    </source>
</evidence>
<reference evidence="15 16" key="1">
    <citation type="submission" date="2019-07" db="EMBL/GenBank/DDBJ databases">
        <title>Full genome sequence of Luteimonas sp. Gr-4.</title>
        <authorList>
            <person name="Im W.-T."/>
        </authorList>
    </citation>
    <scope>NUCLEOTIDE SEQUENCE [LARGE SCALE GENOMIC DNA]</scope>
    <source>
        <strain evidence="15 16">Gr-4</strain>
    </source>
</reference>
<dbReference type="Gene3D" id="3.40.1190.20">
    <property type="match status" value="1"/>
</dbReference>
<keyword evidence="6 12" id="KW-0547">Nucleotide-binding</keyword>
<sequence length="322" mass="32434">MPRVVVVGSFNVDHAWHCAQLPRPGETLAGEYATGAGGKGFNQAVASAAAGAATTFVCALGDDDGGRLARRLAASHGIDLRAHQAATATGTAGIFVDAEGGNSIVIGAGANAALTPAFVAAQGEAIAAADVVLAQLESPVATVVESLRLARASGAHTVLNPAPANAACARELLLVTEVLTPNETEFAALLACHCGDTVDPAALGGMDEAALHRLCRILLPRGTLVLTLGAAGCFVSHREDNLRGDSVPHYRCPAAPAQVVDTTGAGDAFNGALAAGLALHPQRPFAAVVRQATRFAALSTERPGASSAMPSASEVEARYGPD</sequence>
<evidence type="ECO:0000256" key="4">
    <source>
        <dbReference type="ARBA" id="ARBA00022679"/>
    </source>
</evidence>
<feature type="binding site" evidence="12">
    <location>
        <begin position="38"/>
        <end position="42"/>
    </location>
    <ligand>
        <name>substrate</name>
    </ligand>
</feature>
<dbReference type="Pfam" id="PF00294">
    <property type="entry name" value="PfkB"/>
    <property type="match status" value="1"/>
</dbReference>
<dbReference type="InterPro" id="IPR002139">
    <property type="entry name" value="Ribo/fructo_kinase"/>
</dbReference>
<comment type="activity regulation">
    <text evidence="12">Activated by a monovalent cation that binds near, but not in, the active site. The most likely occupant of the site in vivo is potassium. Ion binding induces a conformational change that may alter substrate affinity.</text>
</comment>
<evidence type="ECO:0000256" key="12">
    <source>
        <dbReference type="HAMAP-Rule" id="MF_01987"/>
    </source>
</evidence>
<dbReference type="GO" id="GO:0004747">
    <property type="term" value="F:ribokinase activity"/>
    <property type="evidence" value="ECO:0007669"/>
    <property type="project" value="UniProtKB-UniRule"/>
</dbReference>
<feature type="binding site" evidence="12">
    <location>
        <position position="304"/>
    </location>
    <ligand>
        <name>K(+)</name>
        <dbReference type="ChEBI" id="CHEBI:29103"/>
    </ligand>
</feature>
<dbReference type="EC" id="2.7.1.15" evidence="2 12"/>
<keyword evidence="4 12" id="KW-0808">Transferase</keyword>
<feature type="binding site" evidence="12">
    <location>
        <position position="182"/>
    </location>
    <ligand>
        <name>ATP</name>
        <dbReference type="ChEBI" id="CHEBI:30616"/>
    </ligand>
</feature>
<comment type="subunit">
    <text evidence="12">Homodimer.</text>
</comment>
<evidence type="ECO:0000256" key="6">
    <source>
        <dbReference type="ARBA" id="ARBA00022741"/>
    </source>
</evidence>
<keyword evidence="7 12" id="KW-0418">Kinase</keyword>
<dbReference type="PANTHER" id="PTHR10584">
    <property type="entry name" value="SUGAR KINASE"/>
    <property type="match status" value="1"/>
</dbReference>
<organism evidence="15 16">
    <name type="scientific">Luteimonas granuli</name>
    <dbReference type="NCBI Taxonomy" id="1176533"/>
    <lineage>
        <taxon>Bacteria</taxon>
        <taxon>Pseudomonadati</taxon>
        <taxon>Pseudomonadota</taxon>
        <taxon>Gammaproteobacteria</taxon>
        <taxon>Lysobacterales</taxon>
        <taxon>Lysobacteraceae</taxon>
        <taxon>Luteimonas</taxon>
    </lineage>
</organism>
<dbReference type="SUPFAM" id="SSF53613">
    <property type="entry name" value="Ribokinase-like"/>
    <property type="match status" value="1"/>
</dbReference>
<dbReference type="GO" id="GO:0005829">
    <property type="term" value="C:cytosol"/>
    <property type="evidence" value="ECO:0007669"/>
    <property type="project" value="TreeGrafter"/>
</dbReference>
<comment type="cofactor">
    <cofactor evidence="12">
        <name>Mg(2+)</name>
        <dbReference type="ChEBI" id="CHEBI:18420"/>
    </cofactor>
    <text evidence="12">Requires a divalent cation, most likely magnesium in vivo, as an electrophilic catalyst to aid phosphoryl group transfer. It is the chelate of the metal and the nucleotide that is the actual substrate.</text>
</comment>
<evidence type="ECO:0000256" key="8">
    <source>
        <dbReference type="ARBA" id="ARBA00022840"/>
    </source>
</evidence>
<evidence type="ECO:0000256" key="9">
    <source>
        <dbReference type="ARBA" id="ARBA00022842"/>
    </source>
</evidence>
<dbReference type="InterPro" id="IPR011877">
    <property type="entry name" value="Ribokinase"/>
</dbReference>
<dbReference type="PROSITE" id="PS00584">
    <property type="entry name" value="PFKB_KINASES_2"/>
    <property type="match status" value="1"/>
</dbReference>
<comment type="function">
    <text evidence="12">Catalyzes the phosphorylation of ribose at O-5 in a reaction requiring ATP and magnesium. The resulting D-ribose-5-phosphate can then be used either for sythesis of nucleotides, histidine, and tryptophan, or as a component of the pentose phosphate pathway.</text>
</comment>
<dbReference type="Proteomes" id="UP000316584">
    <property type="component" value="Chromosome"/>
</dbReference>
<comment type="pathway">
    <text evidence="12">Carbohydrate metabolism; D-ribose degradation; D-ribose 5-phosphate from beta-D-ribopyranose: step 2/2.</text>
</comment>
<evidence type="ECO:0000256" key="13">
    <source>
        <dbReference type="SAM" id="MobiDB-lite"/>
    </source>
</evidence>
<accession>A0A518N300</accession>
<gene>
    <name evidence="12" type="primary">rbsK</name>
    <name evidence="15" type="ORF">FPZ22_04705</name>
</gene>
<dbReference type="EMBL" id="CP042218">
    <property type="protein sequence ID" value="QDW66279.1"/>
    <property type="molecule type" value="Genomic_DNA"/>
</dbReference>
<comment type="catalytic activity">
    <reaction evidence="12">
        <text>D-ribose + ATP = D-ribose 5-phosphate + ADP + H(+)</text>
        <dbReference type="Rhea" id="RHEA:13697"/>
        <dbReference type="ChEBI" id="CHEBI:15378"/>
        <dbReference type="ChEBI" id="CHEBI:30616"/>
        <dbReference type="ChEBI" id="CHEBI:47013"/>
        <dbReference type="ChEBI" id="CHEBI:78346"/>
        <dbReference type="ChEBI" id="CHEBI:456216"/>
        <dbReference type="EC" id="2.7.1.15"/>
    </reaction>
</comment>
<dbReference type="OrthoDB" id="9775849at2"/>
<comment type="caution">
    <text evidence="12">Lacks conserved residue(s) required for the propagation of feature annotation.</text>
</comment>
<feature type="binding site" evidence="12">
    <location>
        <position position="263"/>
    </location>
    <ligand>
        <name>K(+)</name>
        <dbReference type="ChEBI" id="CHEBI:29103"/>
    </ligand>
</feature>
<keyword evidence="11 12" id="KW-0119">Carbohydrate metabolism</keyword>
<feature type="binding site" evidence="12">
    <location>
        <position position="302"/>
    </location>
    <ligand>
        <name>K(+)</name>
        <dbReference type="ChEBI" id="CHEBI:29103"/>
    </ligand>
</feature>
<proteinExistence type="inferred from homology"/>
<evidence type="ECO:0000256" key="7">
    <source>
        <dbReference type="ARBA" id="ARBA00022777"/>
    </source>
</evidence>
<feature type="binding site" evidence="12">
    <location>
        <position position="267"/>
    </location>
    <ligand>
        <name>substrate</name>
    </ligand>
</feature>
<dbReference type="UniPathway" id="UPA00916">
    <property type="reaction ID" value="UER00889"/>
</dbReference>
<dbReference type="InterPro" id="IPR011611">
    <property type="entry name" value="PfkB_dom"/>
</dbReference>
<dbReference type="GO" id="GO:0046872">
    <property type="term" value="F:metal ion binding"/>
    <property type="evidence" value="ECO:0007669"/>
    <property type="project" value="UniProtKB-KW"/>
</dbReference>
<feature type="domain" description="Carbohydrate kinase PfkB" evidence="14">
    <location>
        <begin position="1"/>
        <end position="311"/>
    </location>
</feature>
<keyword evidence="8 12" id="KW-0067">ATP-binding</keyword>
<keyword evidence="5 12" id="KW-0479">Metal-binding</keyword>
<feature type="region of interest" description="Disordered" evidence="13">
    <location>
        <begin position="299"/>
        <end position="322"/>
    </location>
</feature>
<dbReference type="PRINTS" id="PR00990">
    <property type="entry name" value="RIBOKINASE"/>
</dbReference>
<dbReference type="RefSeq" id="WP_144890872.1">
    <property type="nucleotide sequence ID" value="NZ_CP042218.1"/>
</dbReference>
<keyword evidence="10 12" id="KW-0630">Potassium</keyword>
<evidence type="ECO:0000256" key="5">
    <source>
        <dbReference type="ARBA" id="ARBA00022723"/>
    </source>
</evidence>
<keyword evidence="16" id="KW-1185">Reference proteome</keyword>
<evidence type="ECO:0000256" key="3">
    <source>
        <dbReference type="ARBA" id="ARBA00016943"/>
    </source>
</evidence>
<dbReference type="GO" id="GO:0005524">
    <property type="term" value="F:ATP binding"/>
    <property type="evidence" value="ECO:0007669"/>
    <property type="project" value="UniProtKB-UniRule"/>
</dbReference>
<dbReference type="InterPro" id="IPR002173">
    <property type="entry name" value="Carboh/pur_kinase_PfkB_CS"/>
</dbReference>
<evidence type="ECO:0000313" key="16">
    <source>
        <dbReference type="Proteomes" id="UP000316584"/>
    </source>
</evidence>
<comment type="similarity">
    <text evidence="1">Belongs to the carbohydrate kinase pfkB family.</text>
</comment>
<feature type="binding site" evidence="12">
    <location>
        <begin position="11"/>
        <end position="13"/>
    </location>
    <ligand>
        <name>substrate</name>
    </ligand>
</feature>
<feature type="active site" description="Proton acceptor" evidence="12">
    <location>
        <position position="267"/>
    </location>
</feature>
<dbReference type="HAMAP" id="MF_01987">
    <property type="entry name" value="Ribokinase"/>
    <property type="match status" value="1"/>
</dbReference>
<dbReference type="PANTHER" id="PTHR10584:SF166">
    <property type="entry name" value="RIBOKINASE"/>
    <property type="match status" value="1"/>
</dbReference>
<dbReference type="KEGG" id="lug:FPZ22_04705"/>
<dbReference type="InterPro" id="IPR029056">
    <property type="entry name" value="Ribokinase-like"/>
</dbReference>
<evidence type="ECO:0000259" key="14">
    <source>
        <dbReference type="Pfam" id="PF00294"/>
    </source>
</evidence>
<feature type="binding site" evidence="12">
    <location>
        <position position="299"/>
    </location>
    <ligand>
        <name>K(+)</name>
        <dbReference type="ChEBI" id="CHEBI:29103"/>
    </ligand>
</feature>
<feature type="binding site" evidence="12">
    <location>
        <position position="261"/>
    </location>
    <ligand>
        <name>K(+)</name>
        <dbReference type="ChEBI" id="CHEBI:29103"/>
    </ligand>
</feature>
<feature type="binding site" evidence="12">
    <location>
        <begin position="227"/>
        <end position="232"/>
    </location>
    <ligand>
        <name>ATP</name>
        <dbReference type="ChEBI" id="CHEBI:30616"/>
    </ligand>
</feature>
<feature type="binding site" evidence="12">
    <location>
        <begin position="266"/>
        <end position="267"/>
    </location>
    <ligand>
        <name>ATP</name>
        <dbReference type="ChEBI" id="CHEBI:30616"/>
    </ligand>
</feature>
<evidence type="ECO:0000313" key="15">
    <source>
        <dbReference type="EMBL" id="QDW66279.1"/>
    </source>
</evidence>
<keyword evidence="9 12" id="KW-0460">Magnesium</keyword>
<evidence type="ECO:0000256" key="11">
    <source>
        <dbReference type="ARBA" id="ARBA00023277"/>
    </source>
</evidence>
<feature type="binding site" evidence="12">
    <location>
        <position position="137"/>
    </location>
    <ligand>
        <name>substrate</name>
    </ligand>
</feature>
<comment type="similarity">
    <text evidence="12">Belongs to the carbohydrate kinase PfkB family. Ribokinase subfamily.</text>
</comment>
<protein>
    <recommendedName>
        <fullName evidence="3 12">Ribokinase</fullName>
        <shortName evidence="12">RK</shortName>
        <ecNumber evidence="2 12">2.7.1.15</ecNumber>
    </recommendedName>
</protein>
<dbReference type="AlphaFoldDB" id="A0A518N300"/>
<name>A0A518N300_9GAMM</name>
<comment type="subcellular location">
    <subcellularLocation>
        <location evidence="12">Cytoplasm</location>
    </subcellularLocation>
</comment>